<feature type="compositionally biased region" description="Basic residues" evidence="1">
    <location>
        <begin position="204"/>
        <end position="215"/>
    </location>
</feature>
<proteinExistence type="predicted"/>
<evidence type="ECO:0000256" key="1">
    <source>
        <dbReference type="SAM" id="MobiDB-lite"/>
    </source>
</evidence>
<name>A0A2S9QQR3_9MICO</name>
<accession>A0A2S9QQR3</accession>
<protein>
    <submittedName>
        <fullName evidence="2">Uncharacterized protein</fullName>
    </submittedName>
</protein>
<dbReference type="AlphaFoldDB" id="A0A2S9QQR3"/>
<sequence>MSTEIEQHEGRPTAEQEVVLANEHGSVDLLQFTRDLQLCYNFARSLVTTPFVPQQYQGNPGHAAAAIMTARGVGIMDPMAALRSLDVIQGTPAFRANTLRALAQRDGHEIWVEEANSQRVVMRGRRRGDDRIQESMWDMDRARAMGLTNKDNWKKQPQAMLTARATSELVRLIAADTVAGLYSVEELADGEQPPEAPAVEAKPTAKRTMRRRRVEPKRAEEPAPAPAAEAKGEPEPEVAAAAPEEPSEEPSPEAVETSEAFEGDPMKPTTEEAAEWGHMPEGFGD</sequence>
<gene>
    <name evidence="2" type="ORF">B4915_02210</name>
</gene>
<evidence type="ECO:0000313" key="2">
    <source>
        <dbReference type="EMBL" id="PRI11912.1"/>
    </source>
</evidence>
<feature type="region of interest" description="Disordered" evidence="1">
    <location>
        <begin position="187"/>
        <end position="285"/>
    </location>
</feature>
<dbReference type="Proteomes" id="UP000238650">
    <property type="component" value="Unassembled WGS sequence"/>
</dbReference>
<reference evidence="2 3" key="1">
    <citation type="journal article" date="2017" name="New Microbes New Infect">
        <title>Genome sequence of 'Leucobacter massiliensis' sp. nov. isolated from human pharynx after travel to the 2014 Hajj.</title>
        <authorList>
            <person name="Leangapichart T."/>
            <person name="Gautret P."/>
            <person name="Nguyen T.T."/>
            <person name="Armstrong N."/>
            <person name="Rolain J.M."/>
        </authorList>
    </citation>
    <scope>NUCLEOTIDE SEQUENCE [LARGE SCALE GENOMIC DNA]</scope>
    <source>
        <strain evidence="2 3">122RC15</strain>
    </source>
</reference>
<dbReference type="RefSeq" id="WP_181158433.1">
    <property type="nucleotide sequence ID" value="NZ_MWZD01000013.1"/>
</dbReference>
<evidence type="ECO:0000313" key="3">
    <source>
        <dbReference type="Proteomes" id="UP000238650"/>
    </source>
</evidence>
<keyword evidence="3" id="KW-1185">Reference proteome</keyword>
<organism evidence="2 3">
    <name type="scientific">Leucobacter massiliensis</name>
    <dbReference type="NCBI Taxonomy" id="1686285"/>
    <lineage>
        <taxon>Bacteria</taxon>
        <taxon>Bacillati</taxon>
        <taxon>Actinomycetota</taxon>
        <taxon>Actinomycetes</taxon>
        <taxon>Micrococcales</taxon>
        <taxon>Microbacteriaceae</taxon>
        <taxon>Leucobacter</taxon>
    </lineage>
</organism>
<comment type="caution">
    <text evidence="2">The sequence shown here is derived from an EMBL/GenBank/DDBJ whole genome shotgun (WGS) entry which is preliminary data.</text>
</comment>
<dbReference type="EMBL" id="MWZD01000013">
    <property type="protein sequence ID" value="PRI11912.1"/>
    <property type="molecule type" value="Genomic_DNA"/>
</dbReference>